<protein>
    <submittedName>
        <fullName evidence="2">Lytic transglycosylase domain-containing protein</fullName>
    </submittedName>
</protein>
<dbReference type="RefSeq" id="WP_227619986.1">
    <property type="nucleotide sequence ID" value="NZ_JAJEQL010000002.1"/>
</dbReference>
<dbReference type="InterPro" id="IPR023346">
    <property type="entry name" value="Lysozyme-like_dom_sf"/>
</dbReference>
<feature type="domain" description="Transglycosylase SLT" evidence="1">
    <location>
        <begin position="48"/>
        <end position="159"/>
    </location>
</feature>
<keyword evidence="3" id="KW-1185">Reference proteome</keyword>
<dbReference type="CDD" id="cd16896">
    <property type="entry name" value="LT_Slt70-like"/>
    <property type="match status" value="1"/>
</dbReference>
<proteinExistence type="predicted"/>
<accession>A0ABS8F8I5</accession>
<evidence type="ECO:0000313" key="3">
    <source>
        <dbReference type="Proteomes" id="UP001430637"/>
    </source>
</evidence>
<gene>
    <name evidence="2" type="ORF">LKD23_01205</name>
</gene>
<dbReference type="Proteomes" id="UP001430637">
    <property type="component" value="Unassembled WGS sequence"/>
</dbReference>
<dbReference type="PANTHER" id="PTHR37423">
    <property type="entry name" value="SOLUBLE LYTIC MUREIN TRANSGLYCOSYLASE-RELATED"/>
    <property type="match status" value="1"/>
</dbReference>
<sequence length="194" mass="21871">MPHLKKLFRLLCRLVVLACIAAVILVTLPPLARKADQLLYPRKYSQQVEQWAAEYGLDPLLVYAFIRTESGFDPAATSSVDARGLMQMTEETFIWLRSKIAPDEGLTFDDLYDPAVSIRFGCYYLHLCMERYGGDVATAAAAYHSGWGTVDNLLRMEEHSSDGQTLKGFPYNQMHHYVEKITAGYAAYTRLYGG</sequence>
<dbReference type="SUPFAM" id="SSF53955">
    <property type="entry name" value="Lysozyme-like"/>
    <property type="match status" value="1"/>
</dbReference>
<comment type="caution">
    <text evidence="2">The sequence shown here is derived from an EMBL/GenBank/DDBJ whole genome shotgun (WGS) entry which is preliminary data.</text>
</comment>
<dbReference type="EMBL" id="JAJEQL010000002">
    <property type="protein sequence ID" value="MCC2198393.1"/>
    <property type="molecule type" value="Genomic_DNA"/>
</dbReference>
<dbReference type="PANTHER" id="PTHR37423:SF5">
    <property type="entry name" value="SOLUBLE LYTIC MUREIN TRANSGLYCOSYLASE"/>
    <property type="match status" value="1"/>
</dbReference>
<evidence type="ECO:0000259" key="1">
    <source>
        <dbReference type="Pfam" id="PF01464"/>
    </source>
</evidence>
<dbReference type="Gene3D" id="1.10.530.10">
    <property type="match status" value="1"/>
</dbReference>
<dbReference type="InterPro" id="IPR008258">
    <property type="entry name" value="Transglycosylase_SLT_dom_1"/>
</dbReference>
<evidence type="ECO:0000313" key="2">
    <source>
        <dbReference type="EMBL" id="MCC2198393.1"/>
    </source>
</evidence>
<name>A0ABS8F8I5_9FIRM</name>
<organism evidence="2 3">
    <name type="scientific">Faecalibacterium butyricigenerans</name>
    <dbReference type="NCBI Taxonomy" id="1851427"/>
    <lineage>
        <taxon>Bacteria</taxon>
        <taxon>Bacillati</taxon>
        <taxon>Bacillota</taxon>
        <taxon>Clostridia</taxon>
        <taxon>Eubacteriales</taxon>
        <taxon>Oscillospiraceae</taxon>
        <taxon>Faecalibacterium</taxon>
    </lineage>
</organism>
<dbReference type="Pfam" id="PF01464">
    <property type="entry name" value="SLT"/>
    <property type="match status" value="1"/>
</dbReference>
<reference evidence="2" key="1">
    <citation type="submission" date="2021-10" db="EMBL/GenBank/DDBJ databases">
        <title>Anaerobic single-cell dispensing facilitates the cultivation of human gut bacteria.</title>
        <authorList>
            <person name="Afrizal A."/>
        </authorList>
    </citation>
    <scope>NUCLEOTIDE SEQUENCE</scope>
    <source>
        <strain evidence="2">CLA-AA-H233</strain>
    </source>
</reference>